<sequence length="117" mass="13804">MRANTFLCYKLFGRCKFLKSRTPFIYSIKSFSFITHYFAELTNLQMIFQALLDKFRSSRNSSRNSSFEEDPEYEIERKPMVVVKSHVAVKWDSIGNNRNNVLFGNRSRYPKDAVQAK</sequence>
<reference evidence="3" key="1">
    <citation type="submission" date="2022-11" db="UniProtKB">
        <authorList>
            <consortium name="WormBaseParasite"/>
        </authorList>
    </citation>
    <scope>IDENTIFICATION</scope>
</reference>
<evidence type="ECO:0000313" key="3">
    <source>
        <dbReference type="WBParaSite" id="ACRNAN_scaffold87.g28663.t1"/>
    </source>
</evidence>
<dbReference type="WBParaSite" id="ACRNAN_scaffold87.g28663.t1">
    <property type="protein sequence ID" value="ACRNAN_scaffold87.g28663.t1"/>
    <property type="gene ID" value="ACRNAN_scaffold87.g28663"/>
</dbReference>
<protein>
    <submittedName>
        <fullName evidence="3">Uncharacterized protein</fullName>
    </submittedName>
</protein>
<organism evidence="2 3">
    <name type="scientific">Acrobeloides nanus</name>
    <dbReference type="NCBI Taxonomy" id="290746"/>
    <lineage>
        <taxon>Eukaryota</taxon>
        <taxon>Metazoa</taxon>
        <taxon>Ecdysozoa</taxon>
        <taxon>Nematoda</taxon>
        <taxon>Chromadorea</taxon>
        <taxon>Rhabditida</taxon>
        <taxon>Tylenchina</taxon>
        <taxon>Cephalobomorpha</taxon>
        <taxon>Cephaloboidea</taxon>
        <taxon>Cephalobidae</taxon>
        <taxon>Acrobeloides</taxon>
    </lineage>
</organism>
<name>A0A914EIV2_9BILA</name>
<feature type="region of interest" description="Disordered" evidence="1">
    <location>
        <begin position="96"/>
        <end position="117"/>
    </location>
</feature>
<accession>A0A914EIV2</accession>
<evidence type="ECO:0000256" key="1">
    <source>
        <dbReference type="SAM" id="MobiDB-lite"/>
    </source>
</evidence>
<evidence type="ECO:0000313" key="2">
    <source>
        <dbReference type="Proteomes" id="UP000887540"/>
    </source>
</evidence>
<dbReference type="AlphaFoldDB" id="A0A914EIV2"/>
<proteinExistence type="predicted"/>
<keyword evidence="2" id="KW-1185">Reference proteome</keyword>
<dbReference type="Proteomes" id="UP000887540">
    <property type="component" value="Unplaced"/>
</dbReference>